<dbReference type="PANTHER" id="PTHR42920">
    <property type="entry name" value="OS03G0707200 PROTEIN-RELATED"/>
    <property type="match status" value="1"/>
</dbReference>
<dbReference type="PANTHER" id="PTHR42920:SF26">
    <property type="entry name" value="OS03G0707200 PROTEIN"/>
    <property type="match status" value="1"/>
</dbReference>
<feature type="transmembrane region" description="Helical" evidence="6">
    <location>
        <begin position="235"/>
        <end position="257"/>
    </location>
</feature>
<proteinExistence type="predicted"/>
<accession>A0ABN9U8S6</accession>
<dbReference type="InterPro" id="IPR051258">
    <property type="entry name" value="Diverse_Substrate_Transporter"/>
</dbReference>
<dbReference type="EMBL" id="CAUYUJ010015527">
    <property type="protein sequence ID" value="CAK0855162.1"/>
    <property type="molecule type" value="Genomic_DNA"/>
</dbReference>
<protein>
    <recommendedName>
        <fullName evidence="9">EamA domain-containing protein</fullName>
    </recommendedName>
</protein>
<feature type="transmembrane region" description="Helical" evidence="6">
    <location>
        <begin position="208"/>
        <end position="228"/>
    </location>
</feature>
<dbReference type="Proteomes" id="UP001189429">
    <property type="component" value="Unassembled WGS sequence"/>
</dbReference>
<feature type="transmembrane region" description="Helical" evidence="6">
    <location>
        <begin position="175"/>
        <end position="196"/>
    </location>
</feature>
<keyword evidence="4 6" id="KW-1133">Transmembrane helix</keyword>
<keyword evidence="5 6" id="KW-0472">Membrane</keyword>
<gene>
    <name evidence="7" type="ORF">PCOR1329_LOCUS45984</name>
</gene>
<comment type="subcellular location">
    <subcellularLocation>
        <location evidence="1">Cell membrane</location>
        <topology evidence="1">Multi-pass membrane protein</topology>
    </subcellularLocation>
</comment>
<evidence type="ECO:0000256" key="5">
    <source>
        <dbReference type="ARBA" id="ARBA00023136"/>
    </source>
</evidence>
<evidence type="ECO:0000256" key="2">
    <source>
        <dbReference type="ARBA" id="ARBA00022475"/>
    </source>
</evidence>
<reference evidence="7" key="1">
    <citation type="submission" date="2023-10" db="EMBL/GenBank/DDBJ databases">
        <authorList>
            <person name="Chen Y."/>
            <person name="Shah S."/>
            <person name="Dougan E. K."/>
            <person name="Thang M."/>
            <person name="Chan C."/>
        </authorList>
    </citation>
    <scope>NUCLEOTIDE SEQUENCE [LARGE SCALE GENOMIC DNA]</scope>
</reference>
<feature type="transmembrane region" description="Helical" evidence="6">
    <location>
        <begin position="133"/>
        <end position="154"/>
    </location>
</feature>
<evidence type="ECO:0000313" key="7">
    <source>
        <dbReference type="EMBL" id="CAK0855162.1"/>
    </source>
</evidence>
<evidence type="ECO:0000256" key="6">
    <source>
        <dbReference type="SAM" id="Phobius"/>
    </source>
</evidence>
<organism evidence="7 8">
    <name type="scientific">Prorocentrum cordatum</name>
    <dbReference type="NCBI Taxonomy" id="2364126"/>
    <lineage>
        <taxon>Eukaryota</taxon>
        <taxon>Sar</taxon>
        <taxon>Alveolata</taxon>
        <taxon>Dinophyceae</taxon>
        <taxon>Prorocentrales</taxon>
        <taxon>Prorocentraceae</taxon>
        <taxon>Prorocentrum</taxon>
    </lineage>
</organism>
<name>A0ABN9U8S6_9DINO</name>
<keyword evidence="8" id="KW-1185">Reference proteome</keyword>
<keyword evidence="3 6" id="KW-0812">Transmembrane</keyword>
<evidence type="ECO:0000256" key="4">
    <source>
        <dbReference type="ARBA" id="ARBA00022989"/>
    </source>
</evidence>
<comment type="caution">
    <text evidence="7">The sequence shown here is derived from an EMBL/GenBank/DDBJ whole genome shotgun (WGS) entry which is preliminary data.</text>
</comment>
<evidence type="ECO:0008006" key="9">
    <source>
        <dbReference type="Google" id="ProtNLM"/>
    </source>
</evidence>
<sequence>MPIANGLVPNVPDEPTNIEWNQTAIVHTATIDVFLAAWPTRGCRHVAALWAAPAALTLLNSREHGRTHSDRSRLAAGVKVYRRWASAAPQQRLVVVGGDLNFDGGAHLSYEALIKTLETDDATAGAMDSSVVMALRFSIATVAMGAFVVGGRLLQDSTTGSTTDGTRAAAAARPTADSGAFVVGAAELAVWLYLGFMTQAVGLQFTQASSGALLGSLTVVVVPLLSMLDGKKIGIASWASVGLAVLGIVLFVGPGALEVSEALGVKRQCQDRPCKFDAILASEVESFEHEAAENFAKSAAAGELYLLKMEEHQSFNALEDLKTSSRLQKPDQLTGSHAKVLLGTLEA</sequence>
<evidence type="ECO:0000256" key="1">
    <source>
        <dbReference type="ARBA" id="ARBA00004651"/>
    </source>
</evidence>
<evidence type="ECO:0000313" key="8">
    <source>
        <dbReference type="Proteomes" id="UP001189429"/>
    </source>
</evidence>
<keyword evidence="2" id="KW-1003">Cell membrane</keyword>
<evidence type="ECO:0000256" key="3">
    <source>
        <dbReference type="ARBA" id="ARBA00022692"/>
    </source>
</evidence>